<dbReference type="Pfam" id="PF13568">
    <property type="entry name" value="OMP_b-brl_2"/>
    <property type="match status" value="1"/>
</dbReference>
<dbReference type="KEGG" id="falb:HYN59_13030"/>
<dbReference type="EMBL" id="CP029186">
    <property type="protein sequence ID" value="AWH85973.1"/>
    <property type="molecule type" value="Genomic_DNA"/>
</dbReference>
<dbReference type="Gene3D" id="2.40.160.20">
    <property type="match status" value="1"/>
</dbReference>
<sequence length="206" mass="23673">MRNYYIVFFLFLLSTISYSQVKGDLEVGIGIGYNMATINEPDDFNDVYSNNNKNFSVSADYNFSNRWSLKTKLIYDTKGWDQGPLYFRGGRLRGANVDLHYLTVPLMLNWHFGGKRNWYLNFGTYAGYLMAAGEKTSNADITEAFRKTDFGLTFGIGAKIPVTKYFKIYIEYDFQNSFNSIYKDSTIPEVRNIRSAINVGVNFLVL</sequence>
<proteinExistence type="predicted"/>
<dbReference type="InterPro" id="IPR011250">
    <property type="entry name" value="OMP/PagP_B-barrel"/>
</dbReference>
<gene>
    <name evidence="2" type="ORF">HYN59_13030</name>
</gene>
<keyword evidence="3" id="KW-1185">Reference proteome</keyword>
<dbReference type="Proteomes" id="UP000244929">
    <property type="component" value="Chromosome"/>
</dbReference>
<dbReference type="OrthoDB" id="947434at2"/>
<protein>
    <recommendedName>
        <fullName evidence="1">Outer membrane protein beta-barrel domain-containing protein</fullName>
    </recommendedName>
</protein>
<organism evidence="2 3">
    <name type="scientific">Flavobacterium album</name>
    <dbReference type="NCBI Taxonomy" id="2175091"/>
    <lineage>
        <taxon>Bacteria</taxon>
        <taxon>Pseudomonadati</taxon>
        <taxon>Bacteroidota</taxon>
        <taxon>Flavobacteriia</taxon>
        <taxon>Flavobacteriales</taxon>
        <taxon>Flavobacteriaceae</taxon>
        <taxon>Flavobacterium</taxon>
    </lineage>
</organism>
<feature type="domain" description="Outer membrane protein beta-barrel" evidence="1">
    <location>
        <begin position="23"/>
        <end position="181"/>
    </location>
</feature>
<accession>A0A2S1QZW8</accession>
<dbReference type="InterPro" id="IPR025665">
    <property type="entry name" value="Beta-barrel_OMP_2"/>
</dbReference>
<name>A0A2S1QZW8_9FLAO</name>
<reference evidence="2 3" key="1">
    <citation type="submission" date="2018-04" db="EMBL/GenBank/DDBJ databases">
        <title>Genome sequencing of Flavobacterium sp. HYN0059.</title>
        <authorList>
            <person name="Yi H."/>
            <person name="Baek C."/>
        </authorList>
    </citation>
    <scope>NUCLEOTIDE SEQUENCE [LARGE SCALE GENOMIC DNA]</scope>
    <source>
        <strain evidence="2 3">HYN0059</strain>
    </source>
</reference>
<dbReference type="RefSeq" id="WP_108778675.1">
    <property type="nucleotide sequence ID" value="NZ_CP029186.1"/>
</dbReference>
<evidence type="ECO:0000313" key="3">
    <source>
        <dbReference type="Proteomes" id="UP000244929"/>
    </source>
</evidence>
<dbReference type="SUPFAM" id="SSF56925">
    <property type="entry name" value="OMPA-like"/>
    <property type="match status" value="1"/>
</dbReference>
<evidence type="ECO:0000259" key="1">
    <source>
        <dbReference type="Pfam" id="PF13568"/>
    </source>
</evidence>
<dbReference type="AlphaFoldDB" id="A0A2S1QZW8"/>
<evidence type="ECO:0000313" key="2">
    <source>
        <dbReference type="EMBL" id="AWH85973.1"/>
    </source>
</evidence>